<sequence length="253" mass="28905">MPVKVFGSPASAEVARVMTCLFEKDVEFQLIRVDSFRGAKRLERPKLHPHGESITFDDGHVTLVESRKILRHIADADKYKEQGNKELFGPGALERASVEQWLQTEEQNFNVPSAEMIFSLSYLPADMPLDGRGRGMPPPPAAAGGMHPAHRQHMERMEEMRQRFEKSRKELGKLLDIYEQRLYETEFLAGDVFTLADLAHLPNADRIASDPRSAHLIQSRENVSRWWYDISSRSSWKRIKALQRPPSPAEAPF</sequence>
<dbReference type="SFLD" id="SFLDS00019">
    <property type="entry name" value="Glutathione_Transferase_(cytos"/>
    <property type="match status" value="1"/>
</dbReference>
<dbReference type="SFLD" id="SFLDG00358">
    <property type="entry name" value="Main_(cytGST)"/>
    <property type="match status" value="1"/>
</dbReference>
<reference evidence="8 9" key="1">
    <citation type="journal article" date="2019" name="Sci. Rep.">
        <title>A high-quality genome of Eragrostis curvula grass provides insights into Poaceae evolution and supports new strategies to enhance forage quality.</title>
        <authorList>
            <person name="Carballo J."/>
            <person name="Santos B.A.C.M."/>
            <person name="Zappacosta D."/>
            <person name="Garbus I."/>
            <person name="Selva J.P."/>
            <person name="Gallo C.A."/>
            <person name="Diaz A."/>
            <person name="Albertini E."/>
            <person name="Caccamo M."/>
            <person name="Echenique V."/>
        </authorList>
    </citation>
    <scope>NUCLEOTIDE SEQUENCE [LARGE SCALE GENOMIC DNA]</scope>
    <source>
        <strain evidence="9">cv. Victoria</strain>
        <tissue evidence="8">Leaf</tissue>
    </source>
</reference>
<evidence type="ECO:0000259" key="7">
    <source>
        <dbReference type="PROSITE" id="PS50405"/>
    </source>
</evidence>
<feature type="domain" description="GST N-terminal" evidence="6">
    <location>
        <begin position="1"/>
        <end position="81"/>
    </location>
</feature>
<name>A0A5J9V7B8_9POAL</name>
<keyword evidence="3" id="KW-0808">Transferase</keyword>
<keyword evidence="5" id="KW-0175">Coiled coil</keyword>
<dbReference type="InterPro" id="IPR036282">
    <property type="entry name" value="Glutathione-S-Trfase_C_sf"/>
</dbReference>
<dbReference type="Gramene" id="TVU31826">
    <property type="protein sequence ID" value="TVU31826"/>
    <property type="gene ID" value="EJB05_23527"/>
</dbReference>
<evidence type="ECO:0000256" key="3">
    <source>
        <dbReference type="ARBA" id="ARBA00022679"/>
    </source>
</evidence>
<dbReference type="InterPro" id="IPR036249">
    <property type="entry name" value="Thioredoxin-like_sf"/>
</dbReference>
<comment type="caution">
    <text evidence="8">The sequence shown here is derived from an EMBL/GenBank/DDBJ whole genome shotgun (WGS) entry which is preliminary data.</text>
</comment>
<evidence type="ECO:0000256" key="1">
    <source>
        <dbReference type="ARBA" id="ARBA00010128"/>
    </source>
</evidence>
<protein>
    <recommendedName>
        <fullName evidence="2">glutathione transferase</fullName>
        <ecNumber evidence="2">2.5.1.18</ecNumber>
    </recommendedName>
</protein>
<dbReference type="GO" id="GO:0005737">
    <property type="term" value="C:cytoplasm"/>
    <property type="evidence" value="ECO:0007669"/>
    <property type="project" value="TreeGrafter"/>
</dbReference>
<dbReference type="PANTHER" id="PTHR43900">
    <property type="entry name" value="GLUTATHIONE S-TRANSFERASE RHO"/>
    <property type="match status" value="1"/>
</dbReference>
<dbReference type="Gene3D" id="1.20.1050.10">
    <property type="match status" value="1"/>
</dbReference>
<dbReference type="EC" id="2.5.1.18" evidence="2"/>
<evidence type="ECO:0000256" key="5">
    <source>
        <dbReference type="SAM" id="Coils"/>
    </source>
</evidence>
<evidence type="ECO:0000313" key="8">
    <source>
        <dbReference type="EMBL" id="TVU31826.1"/>
    </source>
</evidence>
<dbReference type="SUPFAM" id="SSF52833">
    <property type="entry name" value="Thioredoxin-like"/>
    <property type="match status" value="1"/>
</dbReference>
<dbReference type="GO" id="GO:0004364">
    <property type="term" value="F:glutathione transferase activity"/>
    <property type="evidence" value="ECO:0007669"/>
    <property type="project" value="UniProtKB-EC"/>
</dbReference>
<dbReference type="InterPro" id="IPR004046">
    <property type="entry name" value="GST_C"/>
</dbReference>
<dbReference type="FunFam" id="3.40.30.10:FF:000016">
    <property type="entry name" value="Glutathione S-transferase F2"/>
    <property type="match status" value="1"/>
</dbReference>
<dbReference type="InterPro" id="IPR010987">
    <property type="entry name" value="Glutathione-S-Trfase_C-like"/>
</dbReference>
<keyword evidence="9" id="KW-1185">Reference proteome</keyword>
<gene>
    <name evidence="8" type="ORF">EJB05_23527</name>
</gene>
<dbReference type="PROSITE" id="PS50404">
    <property type="entry name" value="GST_NTER"/>
    <property type="match status" value="1"/>
</dbReference>
<dbReference type="OrthoDB" id="422574at2759"/>
<feature type="coiled-coil region" evidence="5">
    <location>
        <begin position="150"/>
        <end position="177"/>
    </location>
</feature>
<dbReference type="PANTHER" id="PTHR43900:SF79">
    <property type="entry name" value="GLUTATHIONE S-TRANSFERASE"/>
    <property type="match status" value="1"/>
</dbReference>
<feature type="domain" description="GST C-terminal" evidence="7">
    <location>
        <begin position="91"/>
        <end position="249"/>
    </location>
</feature>
<dbReference type="Gene3D" id="3.40.30.10">
    <property type="entry name" value="Glutaredoxin"/>
    <property type="match status" value="1"/>
</dbReference>
<dbReference type="InterPro" id="IPR040079">
    <property type="entry name" value="Glutathione_S-Trfase"/>
</dbReference>
<evidence type="ECO:0000259" key="6">
    <source>
        <dbReference type="PROSITE" id="PS50404"/>
    </source>
</evidence>
<dbReference type="PROSITE" id="PS50405">
    <property type="entry name" value="GST_CTER"/>
    <property type="match status" value="1"/>
</dbReference>
<proteinExistence type="inferred from homology"/>
<accession>A0A5J9V7B8</accession>
<comment type="similarity">
    <text evidence="1">Belongs to the GST superfamily. Phi family.</text>
</comment>
<dbReference type="GO" id="GO:0043295">
    <property type="term" value="F:glutathione binding"/>
    <property type="evidence" value="ECO:0007669"/>
    <property type="project" value="TreeGrafter"/>
</dbReference>
<dbReference type="SUPFAM" id="SSF47616">
    <property type="entry name" value="GST C-terminal domain-like"/>
    <property type="match status" value="1"/>
</dbReference>
<dbReference type="InterPro" id="IPR004045">
    <property type="entry name" value="Glutathione_S-Trfase_N"/>
</dbReference>
<organism evidence="8 9">
    <name type="scientific">Eragrostis curvula</name>
    <name type="common">weeping love grass</name>
    <dbReference type="NCBI Taxonomy" id="38414"/>
    <lineage>
        <taxon>Eukaryota</taxon>
        <taxon>Viridiplantae</taxon>
        <taxon>Streptophyta</taxon>
        <taxon>Embryophyta</taxon>
        <taxon>Tracheophyta</taxon>
        <taxon>Spermatophyta</taxon>
        <taxon>Magnoliopsida</taxon>
        <taxon>Liliopsida</taxon>
        <taxon>Poales</taxon>
        <taxon>Poaceae</taxon>
        <taxon>PACMAD clade</taxon>
        <taxon>Chloridoideae</taxon>
        <taxon>Eragrostideae</taxon>
        <taxon>Eragrostidinae</taxon>
        <taxon>Eragrostis</taxon>
    </lineage>
</organism>
<dbReference type="GO" id="GO:0006749">
    <property type="term" value="P:glutathione metabolic process"/>
    <property type="evidence" value="ECO:0007669"/>
    <property type="project" value="TreeGrafter"/>
</dbReference>
<dbReference type="Proteomes" id="UP000324897">
    <property type="component" value="Chromosome 1"/>
</dbReference>
<dbReference type="Pfam" id="PF02798">
    <property type="entry name" value="GST_N"/>
    <property type="match status" value="1"/>
</dbReference>
<evidence type="ECO:0000256" key="4">
    <source>
        <dbReference type="ARBA" id="ARBA00047960"/>
    </source>
</evidence>
<comment type="catalytic activity">
    <reaction evidence="4">
        <text>RX + glutathione = an S-substituted glutathione + a halide anion + H(+)</text>
        <dbReference type="Rhea" id="RHEA:16437"/>
        <dbReference type="ChEBI" id="CHEBI:15378"/>
        <dbReference type="ChEBI" id="CHEBI:16042"/>
        <dbReference type="ChEBI" id="CHEBI:17792"/>
        <dbReference type="ChEBI" id="CHEBI:57925"/>
        <dbReference type="ChEBI" id="CHEBI:90779"/>
        <dbReference type="EC" id="2.5.1.18"/>
    </reaction>
</comment>
<dbReference type="Pfam" id="PF00043">
    <property type="entry name" value="GST_C"/>
    <property type="match status" value="1"/>
</dbReference>
<dbReference type="AlphaFoldDB" id="A0A5J9V7B8"/>
<evidence type="ECO:0000313" key="9">
    <source>
        <dbReference type="Proteomes" id="UP000324897"/>
    </source>
</evidence>
<dbReference type="EMBL" id="RWGY01000011">
    <property type="protein sequence ID" value="TVU31826.1"/>
    <property type="molecule type" value="Genomic_DNA"/>
</dbReference>
<evidence type="ECO:0000256" key="2">
    <source>
        <dbReference type="ARBA" id="ARBA00012452"/>
    </source>
</evidence>
<dbReference type="FunFam" id="1.20.1050.10:FF:000103">
    <property type="entry name" value="Glutathione S-transferase F9"/>
    <property type="match status" value="1"/>
</dbReference>